<dbReference type="InterPro" id="IPR019775">
    <property type="entry name" value="WD40_repeat_CS"/>
</dbReference>
<dbReference type="PIRSF" id="PIRSF003354">
    <property type="entry name" value="Coatomer_alpha_subunit"/>
    <property type="match status" value="1"/>
</dbReference>
<dbReference type="InterPro" id="IPR015943">
    <property type="entry name" value="WD40/YVTN_repeat-like_dom_sf"/>
</dbReference>
<dbReference type="PROSITE" id="PS50294">
    <property type="entry name" value="WD_REPEATS_REGION"/>
    <property type="match status" value="5"/>
</dbReference>
<dbReference type="InterPro" id="IPR001680">
    <property type="entry name" value="WD40_rpt"/>
</dbReference>
<dbReference type="InterPro" id="IPR047312">
    <property type="entry name" value="Coatomer_alpha_WD-assoc_reg"/>
</dbReference>
<evidence type="ECO:0000256" key="1">
    <source>
        <dbReference type="ARBA" id="ARBA00004255"/>
    </source>
</evidence>
<dbReference type="InterPro" id="IPR050844">
    <property type="entry name" value="Coatomer_complex_subunit"/>
</dbReference>
<accession>A0A267ESV7</accession>
<dbReference type="CDD" id="cd00200">
    <property type="entry name" value="WD40"/>
    <property type="match status" value="1"/>
</dbReference>
<dbReference type="InterPro" id="IPR016391">
    <property type="entry name" value="Coatomer_asu"/>
</dbReference>
<dbReference type="GO" id="GO:0006890">
    <property type="term" value="P:retrograde vesicle-mediated transport, Golgi to endoplasmic reticulum"/>
    <property type="evidence" value="ECO:0007669"/>
    <property type="project" value="TreeGrafter"/>
</dbReference>
<dbReference type="InterPro" id="IPR006692">
    <property type="entry name" value="Beta-prop_COPA/B_2nd"/>
</dbReference>
<comment type="subcellular location">
    <subcellularLocation>
        <location evidence="16">Cytoplasm</location>
    </subcellularLocation>
    <subcellularLocation>
        <location evidence="1 16">Golgi apparatus membrane</location>
        <topology evidence="1 16">Peripheral membrane protein</topology>
        <orientation evidence="1">Cytoplasmic side</orientation>
    </subcellularLocation>
    <subcellularLocation>
        <location evidence="2">Cytoplasmic vesicle</location>
        <location evidence="2">COPI-coated vesicle membrane</location>
        <topology evidence="2">Peripheral membrane protein</topology>
        <orientation evidence="2">Cytoplasmic side</orientation>
    </subcellularLocation>
</comment>
<dbReference type="Pfam" id="PF23953">
    <property type="entry name" value="TPR_COPA_B"/>
    <property type="match status" value="1"/>
</dbReference>
<dbReference type="GO" id="GO:0006886">
    <property type="term" value="P:intracellular protein transport"/>
    <property type="evidence" value="ECO:0007669"/>
    <property type="project" value="UniProtKB-UniRule"/>
</dbReference>
<comment type="function">
    <text evidence="13">Xenin stimulates exocrine pancreatic secretion. It inhibits pentagastrin-stimulated secretion of acid, to induce exocrine pancreatic secretion and to affect small and large intestinal motility. In the gut, xenin interacts with the neurotensin receptor.</text>
</comment>
<feature type="region of interest" description="Disordered" evidence="18">
    <location>
        <begin position="778"/>
        <end position="803"/>
    </location>
</feature>
<evidence type="ECO:0000256" key="7">
    <source>
        <dbReference type="ARBA" id="ARBA00022892"/>
    </source>
</evidence>
<dbReference type="GO" id="GO:0006888">
    <property type="term" value="P:endoplasmic reticulum to Golgi vesicle-mediated transport"/>
    <property type="evidence" value="ECO:0007669"/>
    <property type="project" value="InterPro"/>
</dbReference>
<evidence type="ECO:0000256" key="8">
    <source>
        <dbReference type="ARBA" id="ARBA00022927"/>
    </source>
</evidence>
<dbReference type="SUPFAM" id="SSF51004">
    <property type="entry name" value="C-terminal (heme d1) domain of cytochrome cd1-nitrite reductase"/>
    <property type="match status" value="1"/>
</dbReference>
<dbReference type="STRING" id="282301.A0A267ESV7"/>
<keyword evidence="6" id="KW-0677">Repeat</keyword>
<dbReference type="InterPro" id="IPR036322">
    <property type="entry name" value="WD40_repeat_dom_sf"/>
</dbReference>
<reference evidence="22 23" key="1">
    <citation type="submission" date="2017-06" db="EMBL/GenBank/DDBJ databases">
        <title>A platform for efficient transgenesis in Macrostomum lignano, a flatworm model organism for stem cell research.</title>
        <authorList>
            <person name="Berezikov E."/>
        </authorList>
    </citation>
    <scope>NUCLEOTIDE SEQUENCE [LARGE SCALE GENOMIC DNA]</scope>
    <source>
        <strain evidence="22">DV1</strain>
        <tissue evidence="22">Whole organism</tissue>
    </source>
</reference>
<dbReference type="SUPFAM" id="SSF50978">
    <property type="entry name" value="WD40 repeat-like"/>
    <property type="match status" value="1"/>
</dbReference>
<feature type="repeat" description="WD" evidence="17">
    <location>
        <begin position="89"/>
        <end position="121"/>
    </location>
</feature>
<evidence type="ECO:0000259" key="19">
    <source>
        <dbReference type="Pfam" id="PF04053"/>
    </source>
</evidence>
<evidence type="ECO:0000256" key="17">
    <source>
        <dbReference type="PROSITE-ProRule" id="PRU00221"/>
    </source>
</evidence>
<evidence type="ECO:0000256" key="11">
    <source>
        <dbReference type="ARBA" id="ARBA00023329"/>
    </source>
</evidence>
<evidence type="ECO:0000259" key="20">
    <source>
        <dbReference type="Pfam" id="PF06957"/>
    </source>
</evidence>
<evidence type="ECO:0000256" key="4">
    <source>
        <dbReference type="ARBA" id="ARBA00022490"/>
    </source>
</evidence>
<dbReference type="OrthoDB" id="10261470at2759"/>
<evidence type="ECO:0000256" key="2">
    <source>
        <dbReference type="ARBA" id="ARBA00004347"/>
    </source>
</evidence>
<feature type="repeat" description="WD" evidence="17">
    <location>
        <begin position="47"/>
        <end position="88"/>
    </location>
</feature>
<dbReference type="Pfam" id="PF06957">
    <property type="entry name" value="COPI_C"/>
    <property type="match status" value="1"/>
</dbReference>
<feature type="domain" description="COPA/B TPR" evidence="21">
    <location>
        <begin position="631"/>
        <end position="772"/>
    </location>
</feature>
<dbReference type="PANTHER" id="PTHR19876:SF1">
    <property type="entry name" value="COATOMER SUBUNIT ALPHA"/>
    <property type="match status" value="1"/>
</dbReference>
<dbReference type="GO" id="GO:0006891">
    <property type="term" value="P:intra-Golgi vesicle-mediated transport"/>
    <property type="evidence" value="ECO:0007669"/>
    <property type="project" value="TreeGrafter"/>
</dbReference>
<dbReference type="PROSITE" id="PS50082">
    <property type="entry name" value="WD_REPEATS_2"/>
    <property type="match status" value="6"/>
</dbReference>
<dbReference type="InterPro" id="IPR010714">
    <property type="entry name" value="Coatomer_asu_C"/>
</dbReference>
<keyword evidence="5 17" id="KW-0853">WD repeat</keyword>
<evidence type="ECO:0000259" key="21">
    <source>
        <dbReference type="Pfam" id="PF23953"/>
    </source>
</evidence>
<feature type="repeat" description="WD" evidence="17">
    <location>
        <begin position="210"/>
        <end position="251"/>
    </location>
</feature>
<dbReference type="PANTHER" id="PTHR19876">
    <property type="entry name" value="COATOMER"/>
    <property type="match status" value="1"/>
</dbReference>
<feature type="repeat" description="WD" evidence="17">
    <location>
        <begin position="254"/>
        <end position="295"/>
    </location>
</feature>
<dbReference type="EMBL" id="NIVC01001799">
    <property type="protein sequence ID" value="PAA63947.1"/>
    <property type="molecule type" value="Genomic_DNA"/>
</dbReference>
<keyword evidence="7 16" id="KW-0931">ER-Golgi transport</keyword>
<feature type="repeat" description="WD" evidence="17">
    <location>
        <begin position="5"/>
        <end position="46"/>
    </location>
</feature>
<evidence type="ECO:0000256" key="13">
    <source>
        <dbReference type="ARBA" id="ARBA00057585"/>
    </source>
</evidence>
<feature type="repeat" description="WD" evidence="17">
    <location>
        <begin position="131"/>
        <end position="165"/>
    </location>
</feature>
<dbReference type="GO" id="GO:0005198">
    <property type="term" value="F:structural molecule activity"/>
    <property type="evidence" value="ECO:0007669"/>
    <property type="project" value="InterPro"/>
</dbReference>
<sequence>MLSKFESKSARVKGLSFHPKRPWILCSLHNGVIQLWDYRMRTLIEKFDEHEGPVRGIHFHGNQPLFVSGGDDYKIKVWNYKQRKCLFTLLGHLDYIRTTFFHHEYPWILSASDDQTIRVWNWQARTAICVLTGHSHYVMCAQFHPSEDLVVSASLDQTIRVWDISGLRKKNVAPGLGGHDDIGGYRGGGMQGPGHTDLFGTTDAIVKHVLEGHDRGVNWVMFHPTMPVIVSAADDRQVKLWRMNDSKAWELDTCRGHYNNVSCAIFHPRQELMLSNSEDKSIRVWDMAKRTCVQTFRRDNDRFWILTAHPSLNLFAAGHDNGMVIFKLERERPAYSIHENCLLYVKQKTLRRLDLNTNKDQPVLQLPKKANYTSLTYNPAENAVLLGCRSANPDNSTYELHCLPRDATDSAVDAADSKRSSGLTAIWVARNRFAVLDKGHTLAVKNMRNEVSKKFQLANAEEIFYAGTGCLLVKEPDTVSLYDVQQKRALSSVKAAQVRQAIWSADMSNVALISKLTVTLCDRKLATLCTVQESVRIKSAAWDDSGVLLYTTANHIKYLLTSGDNGIIRTLDVPIYLTRVKGTSVYCLDRECVPRVLGIDPTEYRFKMALVNRKYEEVLHMVRHAKLVGQALIAYLQRKGYPEVALHFVKDERTRFGLAVECGNLDAALESARALDDKQCWERLGELALAHGNHQMVEMAYQRTKNFDKLAFLYLISGQLDKLRKMMRIAEIRKDTSGHFQMALLLGDVSERVRVLRTCGQTGLAGLTAAAHGLQEAEPGAADDPAAGPPTVTPPPNASLLQPPCPLRSQDSNWPLLTVTKDFFEAAMRARGAGGTAGAAAAAVASAGPASAVAAVEVEEAEVGSGWGDDEDDENASKGGAKGEGSDVEDEEGDGWEVDDDLDLPADAGGHDSAAGGGGYVPPVRGPPPRQVWTAGSQLAADHAAAGSWESAMRLLAQQVGVARFEPLKPLFVAAYARSRACLPTLAGSPPLFAAPLRNWKEAGSGGQRGGGGGLPAVGIRLRQLLDRLQTAYGLTTRGNFADAVDRFRQCLLGVLMLVVTSNQEVAEAKQLIEVCRNYIVGLQMELARKALPRTEEIRSAEMACYFTHCDLQPTHTMLTVRSALKILYKLRNFATAAMFARRLLELGPKPEVANETRKILQTCEKNPTDARQLNYDPHNPFDICAASYVPIYRGRPLVKDPLSGACYAPEFAGQLCRVTQCTEIGKDVTGLKISAHQSH</sequence>
<feature type="compositionally biased region" description="Pro residues" evidence="18">
    <location>
        <begin position="787"/>
        <end position="797"/>
    </location>
</feature>
<comment type="caution">
    <text evidence="22">The sequence shown here is derived from an EMBL/GenBank/DDBJ whole genome shotgun (WGS) entry which is preliminary data.</text>
</comment>
<dbReference type="FunFam" id="1.25.40.470:FF:000002">
    <property type="entry name" value="Coatomer subunit alpha"/>
    <property type="match status" value="1"/>
</dbReference>
<dbReference type="SMART" id="SM00320">
    <property type="entry name" value="WD40"/>
    <property type="match status" value="7"/>
</dbReference>
<comment type="function">
    <text evidence="12">The coatomer is a cytosolic protein complex that binds to dilysine motifs and reversibly associates with Golgi non-clathrin-coated vesicles, which further mediate biosynthetic protein transport from the ER, via the Golgi up to the trans Golgi network. Coatomer complex is required for budding from Golgi membranes, and is essential for the retrograde Golgi-to-ER transport of dilysine-tagged proteins. In mammals, the coatomer can only be recruited by membranes associated to ADP-ribosylation factors (ARFs), which are small GTP-binding proteins; the complex also influences the Golgi structural integrity, as well as the processing, activity, and endocytic recycling of LDL receptors.</text>
</comment>
<keyword evidence="11" id="KW-0968">Cytoplasmic vesicle</keyword>
<dbReference type="InterPro" id="IPR056176">
    <property type="entry name" value="TPR_COPA_B"/>
</dbReference>
<name>A0A267ESV7_9PLAT</name>
<keyword evidence="8 16" id="KW-0653">Protein transport</keyword>
<evidence type="ECO:0000256" key="9">
    <source>
        <dbReference type="ARBA" id="ARBA00023034"/>
    </source>
</evidence>
<feature type="domain" description="COPA/B second beta-propeller" evidence="19">
    <location>
        <begin position="349"/>
        <end position="589"/>
    </location>
</feature>
<evidence type="ECO:0000256" key="5">
    <source>
        <dbReference type="ARBA" id="ARBA00022574"/>
    </source>
</evidence>
<dbReference type="Pfam" id="PF00400">
    <property type="entry name" value="WD40"/>
    <property type="match status" value="6"/>
</dbReference>
<dbReference type="GO" id="GO:0000139">
    <property type="term" value="C:Golgi membrane"/>
    <property type="evidence" value="ECO:0007669"/>
    <property type="project" value="UniProtKB-SubCell"/>
</dbReference>
<evidence type="ECO:0000256" key="6">
    <source>
        <dbReference type="ARBA" id="ARBA00022737"/>
    </source>
</evidence>
<keyword evidence="10 16" id="KW-0472">Membrane</keyword>
<evidence type="ECO:0000256" key="18">
    <source>
        <dbReference type="SAM" id="MobiDB-lite"/>
    </source>
</evidence>
<feature type="compositionally biased region" description="Low complexity" evidence="18">
    <location>
        <begin position="905"/>
        <end position="914"/>
    </location>
</feature>
<feature type="region of interest" description="Disordered" evidence="18">
    <location>
        <begin position="859"/>
        <end position="938"/>
    </location>
</feature>
<evidence type="ECO:0000256" key="3">
    <source>
        <dbReference type="ARBA" id="ARBA00022448"/>
    </source>
</evidence>
<dbReference type="Pfam" id="PF04053">
    <property type="entry name" value="B-prop_COPA_B_2nd"/>
    <property type="match status" value="1"/>
</dbReference>
<dbReference type="CDD" id="cd22948">
    <property type="entry name" value="Coatomer_WDAD_alpha"/>
    <property type="match status" value="1"/>
</dbReference>
<protein>
    <recommendedName>
        <fullName evidence="15 16">Coatomer subunit alpha</fullName>
    </recommendedName>
</protein>
<dbReference type="Proteomes" id="UP000215902">
    <property type="component" value="Unassembled WGS sequence"/>
</dbReference>
<dbReference type="GO" id="GO:0030126">
    <property type="term" value="C:COPI vesicle coat"/>
    <property type="evidence" value="ECO:0007669"/>
    <property type="project" value="UniProtKB-UniRule"/>
</dbReference>
<dbReference type="InterPro" id="IPR011048">
    <property type="entry name" value="Haem_d1_sf"/>
</dbReference>
<feature type="compositionally biased region" description="Acidic residues" evidence="18">
    <location>
        <begin position="859"/>
        <end position="874"/>
    </location>
</feature>
<comment type="subunit">
    <text evidence="14">Oligomeric complex that consists of at least the alpha, beta, beta', gamma, delta, epsilon and zeta subunits. Interacts with SCYL1. Interacts with JAGN1. Interacts with TMEM41B. Interacts with SVEP1. Probably interacts with PEX11A.</text>
</comment>
<dbReference type="Gene3D" id="1.25.40.470">
    <property type="match status" value="1"/>
</dbReference>
<feature type="compositionally biased region" description="Acidic residues" evidence="18">
    <location>
        <begin position="886"/>
        <end position="904"/>
    </location>
</feature>
<evidence type="ECO:0000313" key="22">
    <source>
        <dbReference type="EMBL" id="PAA63947.1"/>
    </source>
</evidence>
<dbReference type="PROSITE" id="PS00678">
    <property type="entry name" value="WD_REPEATS_1"/>
    <property type="match status" value="1"/>
</dbReference>
<gene>
    <name evidence="22" type="ORF">BOX15_Mlig017424g2</name>
</gene>
<evidence type="ECO:0000313" key="23">
    <source>
        <dbReference type="Proteomes" id="UP000215902"/>
    </source>
</evidence>
<evidence type="ECO:0000256" key="14">
    <source>
        <dbReference type="ARBA" id="ARBA00062633"/>
    </source>
</evidence>
<keyword evidence="23" id="KW-1185">Reference proteome</keyword>
<dbReference type="InterPro" id="IPR020472">
    <property type="entry name" value="WD40_PAC1"/>
</dbReference>
<evidence type="ECO:0000256" key="12">
    <source>
        <dbReference type="ARBA" id="ARBA00024791"/>
    </source>
</evidence>
<evidence type="ECO:0000256" key="16">
    <source>
        <dbReference type="PIRNR" id="PIRNR003354"/>
    </source>
</evidence>
<dbReference type="PRINTS" id="PR00320">
    <property type="entry name" value="GPROTEINBRPT"/>
</dbReference>
<feature type="domain" description="Coatomer alpha subunit C-terminal" evidence="20">
    <location>
        <begin position="842"/>
        <end position="1238"/>
    </location>
</feature>
<proteinExistence type="predicted"/>
<organism evidence="22 23">
    <name type="scientific">Macrostomum lignano</name>
    <dbReference type="NCBI Taxonomy" id="282301"/>
    <lineage>
        <taxon>Eukaryota</taxon>
        <taxon>Metazoa</taxon>
        <taxon>Spiralia</taxon>
        <taxon>Lophotrochozoa</taxon>
        <taxon>Platyhelminthes</taxon>
        <taxon>Rhabditophora</taxon>
        <taxon>Macrostomorpha</taxon>
        <taxon>Macrostomida</taxon>
        <taxon>Macrostomidae</taxon>
        <taxon>Macrostomum</taxon>
    </lineage>
</organism>
<dbReference type="FunFam" id="2.130.10.10:FF:000010">
    <property type="entry name" value="Coatomer subunit alpha"/>
    <property type="match status" value="1"/>
</dbReference>
<evidence type="ECO:0000256" key="10">
    <source>
        <dbReference type="ARBA" id="ARBA00023136"/>
    </source>
</evidence>
<dbReference type="AlphaFoldDB" id="A0A267ESV7"/>
<keyword evidence="4 16" id="KW-0963">Cytoplasm</keyword>
<keyword evidence="9 16" id="KW-0333">Golgi apparatus</keyword>
<keyword evidence="3 16" id="KW-0813">Transport</keyword>
<evidence type="ECO:0000256" key="15">
    <source>
        <dbReference type="ARBA" id="ARBA00073979"/>
    </source>
</evidence>
<dbReference type="Gene3D" id="2.130.10.10">
    <property type="entry name" value="YVTN repeat-like/Quinoprotein amine dehydrogenase"/>
    <property type="match status" value="1"/>
</dbReference>